<dbReference type="Proteomes" id="UP000475249">
    <property type="component" value="Unassembled WGS sequence"/>
</dbReference>
<dbReference type="InterPro" id="IPR050445">
    <property type="entry name" value="Bact_polysacc_biosynth/exp"/>
</dbReference>
<keyword evidence="13 16" id="KW-0472">Membrane</keyword>
<organism evidence="20 21">
    <name type="scientific">Poritiphilus flavus</name>
    <dbReference type="NCBI Taxonomy" id="2697053"/>
    <lineage>
        <taxon>Bacteria</taxon>
        <taxon>Pseudomonadati</taxon>
        <taxon>Bacteroidota</taxon>
        <taxon>Flavobacteriia</taxon>
        <taxon>Flavobacteriales</taxon>
        <taxon>Flavobacteriaceae</taxon>
        <taxon>Poritiphilus</taxon>
    </lineage>
</organism>
<comment type="similarity">
    <text evidence="2">Belongs to the CpsD/CapB family.</text>
</comment>
<evidence type="ECO:0000256" key="15">
    <source>
        <dbReference type="ARBA" id="ARBA00051245"/>
    </source>
</evidence>
<evidence type="ECO:0000256" key="14">
    <source>
        <dbReference type="ARBA" id="ARBA00023137"/>
    </source>
</evidence>
<dbReference type="InterPro" id="IPR027417">
    <property type="entry name" value="P-loop_NTPase"/>
</dbReference>
<keyword evidence="5" id="KW-1003">Cell membrane</keyword>
<feature type="transmembrane region" description="Helical" evidence="16">
    <location>
        <begin position="20"/>
        <end position="36"/>
    </location>
</feature>
<evidence type="ECO:0000256" key="16">
    <source>
        <dbReference type="SAM" id="Phobius"/>
    </source>
</evidence>
<keyword evidence="10 20" id="KW-0418">Kinase</keyword>
<accession>A0A6L9ECB1</accession>
<dbReference type="Pfam" id="PF13614">
    <property type="entry name" value="AAA_31"/>
    <property type="match status" value="1"/>
</dbReference>
<dbReference type="GO" id="GO:0005886">
    <property type="term" value="C:plasma membrane"/>
    <property type="evidence" value="ECO:0007669"/>
    <property type="project" value="UniProtKB-SubCell"/>
</dbReference>
<comment type="catalytic activity">
    <reaction evidence="15">
        <text>L-tyrosyl-[protein] + ATP = O-phospho-L-tyrosyl-[protein] + ADP + H(+)</text>
        <dbReference type="Rhea" id="RHEA:10596"/>
        <dbReference type="Rhea" id="RHEA-COMP:10136"/>
        <dbReference type="Rhea" id="RHEA-COMP:20101"/>
        <dbReference type="ChEBI" id="CHEBI:15378"/>
        <dbReference type="ChEBI" id="CHEBI:30616"/>
        <dbReference type="ChEBI" id="CHEBI:46858"/>
        <dbReference type="ChEBI" id="CHEBI:61978"/>
        <dbReference type="ChEBI" id="CHEBI:456216"/>
        <dbReference type="EC" id="2.7.10.2"/>
    </reaction>
</comment>
<name>A0A6L9ECB1_9FLAO</name>
<evidence type="ECO:0000259" key="19">
    <source>
        <dbReference type="Pfam" id="PF13807"/>
    </source>
</evidence>
<evidence type="ECO:0000256" key="2">
    <source>
        <dbReference type="ARBA" id="ARBA00007316"/>
    </source>
</evidence>
<keyword evidence="7 20" id="KW-0808">Transferase</keyword>
<evidence type="ECO:0000256" key="10">
    <source>
        <dbReference type="ARBA" id="ARBA00022777"/>
    </source>
</evidence>
<dbReference type="SUPFAM" id="SSF52540">
    <property type="entry name" value="P-loop containing nucleoside triphosphate hydrolases"/>
    <property type="match status" value="1"/>
</dbReference>
<dbReference type="AlphaFoldDB" id="A0A6L9ECB1"/>
<dbReference type="InterPro" id="IPR005702">
    <property type="entry name" value="Wzc-like_C"/>
</dbReference>
<dbReference type="RefSeq" id="WP_161435411.1">
    <property type="nucleotide sequence ID" value="NZ_WXYO01000004.1"/>
</dbReference>
<dbReference type="PANTHER" id="PTHR32309:SF13">
    <property type="entry name" value="FERRIC ENTEROBACTIN TRANSPORT PROTEIN FEPE"/>
    <property type="match status" value="1"/>
</dbReference>
<gene>
    <name evidence="20" type="ORF">GTQ38_10240</name>
</gene>
<dbReference type="EMBL" id="WXYO01000004">
    <property type="protein sequence ID" value="NAS12380.1"/>
    <property type="molecule type" value="Genomic_DNA"/>
</dbReference>
<dbReference type="CDD" id="cd05387">
    <property type="entry name" value="BY-kinase"/>
    <property type="match status" value="1"/>
</dbReference>
<protein>
    <recommendedName>
        <fullName evidence="4">non-specific protein-tyrosine kinase</fullName>
        <ecNumber evidence="4">2.7.10.2</ecNumber>
    </recommendedName>
</protein>
<keyword evidence="11" id="KW-0067">ATP-binding</keyword>
<evidence type="ECO:0000256" key="11">
    <source>
        <dbReference type="ARBA" id="ARBA00022840"/>
    </source>
</evidence>
<evidence type="ECO:0000313" key="21">
    <source>
        <dbReference type="Proteomes" id="UP000475249"/>
    </source>
</evidence>
<evidence type="ECO:0000256" key="4">
    <source>
        <dbReference type="ARBA" id="ARBA00011903"/>
    </source>
</evidence>
<dbReference type="InterPro" id="IPR003856">
    <property type="entry name" value="LPS_length_determ_N"/>
</dbReference>
<evidence type="ECO:0000256" key="8">
    <source>
        <dbReference type="ARBA" id="ARBA00022692"/>
    </source>
</evidence>
<evidence type="ECO:0000256" key="7">
    <source>
        <dbReference type="ARBA" id="ARBA00022679"/>
    </source>
</evidence>
<dbReference type="EC" id="2.7.10.2" evidence="4"/>
<dbReference type="Pfam" id="PF13807">
    <property type="entry name" value="GNVR"/>
    <property type="match status" value="1"/>
</dbReference>
<comment type="caution">
    <text evidence="20">The sequence shown here is derived from an EMBL/GenBank/DDBJ whole genome shotgun (WGS) entry which is preliminary data.</text>
</comment>
<dbReference type="NCBIfam" id="TIGR01007">
    <property type="entry name" value="eps_fam"/>
    <property type="match status" value="1"/>
</dbReference>
<comment type="subcellular location">
    <subcellularLocation>
        <location evidence="1">Cell inner membrane</location>
        <topology evidence="1">Multi-pass membrane protein</topology>
    </subcellularLocation>
</comment>
<dbReference type="GO" id="GO:0004715">
    <property type="term" value="F:non-membrane spanning protein tyrosine kinase activity"/>
    <property type="evidence" value="ECO:0007669"/>
    <property type="project" value="UniProtKB-EC"/>
</dbReference>
<dbReference type="PANTHER" id="PTHR32309">
    <property type="entry name" value="TYROSINE-PROTEIN KINASE"/>
    <property type="match status" value="1"/>
</dbReference>
<evidence type="ECO:0000256" key="5">
    <source>
        <dbReference type="ARBA" id="ARBA00022475"/>
    </source>
</evidence>
<evidence type="ECO:0000256" key="9">
    <source>
        <dbReference type="ARBA" id="ARBA00022741"/>
    </source>
</evidence>
<evidence type="ECO:0000256" key="13">
    <source>
        <dbReference type="ARBA" id="ARBA00023136"/>
    </source>
</evidence>
<keyword evidence="9" id="KW-0547">Nucleotide-binding</keyword>
<dbReference type="InterPro" id="IPR032807">
    <property type="entry name" value="GNVR"/>
</dbReference>
<keyword evidence="8 16" id="KW-0812">Transmembrane</keyword>
<dbReference type="Gene3D" id="3.40.50.300">
    <property type="entry name" value="P-loop containing nucleotide triphosphate hydrolases"/>
    <property type="match status" value="1"/>
</dbReference>
<dbReference type="GO" id="GO:0005524">
    <property type="term" value="F:ATP binding"/>
    <property type="evidence" value="ECO:0007669"/>
    <property type="project" value="UniProtKB-KW"/>
</dbReference>
<evidence type="ECO:0000256" key="6">
    <source>
        <dbReference type="ARBA" id="ARBA00022519"/>
    </source>
</evidence>
<evidence type="ECO:0000259" key="17">
    <source>
        <dbReference type="Pfam" id="PF02706"/>
    </source>
</evidence>
<keyword evidence="6" id="KW-0997">Cell inner membrane</keyword>
<evidence type="ECO:0000259" key="18">
    <source>
        <dbReference type="Pfam" id="PF13614"/>
    </source>
</evidence>
<reference evidence="20 21" key="1">
    <citation type="submission" date="2020-01" db="EMBL/GenBank/DDBJ databases">
        <title>Bacteria diversity of Porities sp.</title>
        <authorList>
            <person name="Wang G."/>
        </authorList>
    </citation>
    <scope>NUCLEOTIDE SEQUENCE [LARGE SCALE GENOMIC DNA]</scope>
    <source>
        <strain evidence="20 21">R33</strain>
    </source>
</reference>
<feature type="domain" description="Polysaccharide chain length determinant N-terminal" evidence="17">
    <location>
        <begin position="4"/>
        <end position="97"/>
    </location>
</feature>
<keyword evidence="21" id="KW-1185">Reference proteome</keyword>
<feature type="domain" description="AAA" evidence="18">
    <location>
        <begin position="575"/>
        <end position="710"/>
    </location>
</feature>
<keyword evidence="14" id="KW-0829">Tyrosine-protein kinase</keyword>
<evidence type="ECO:0000256" key="3">
    <source>
        <dbReference type="ARBA" id="ARBA00008883"/>
    </source>
</evidence>
<sequence length="784" mass="88529">MPENIELKDVIYNYTVRWKWFVLSIVACIVFGYLYLRYTIPQYEARAKIHILEDASSGTGLDLFSEMEIFSGIQNKVEDEIAIINSRSNFIDVVKELGLNTKIMATGHVLNTEIYKDPPIKLNFIAPDSVINKAEFSFYLTLSSSTTFGYSEEEDKPVKIYAFGKDIKSPVGEIVITPNIETFSKYKDTRIKVQITPTMLVAQNYQKRIKVLNPDEYSNIVTLSLEDPIKEKARDILNTLIRIYNENAIEDKQIIADRTSNFINERISDISANLSTVDQDAQDLKTSRGLTDIQSEANINLNIGAANQQELANYRTQLDIASSMQNLVEQQEGFEVLPGNIGLNDPTIASTTERYNQLVLERKRLLKSSTERSPIIQNLDQQLRGLKQSMQSSLNSTVNNLGLQVNTLSGQQAIINSKIYSAPSNERALRDITRQQQTTESLYLYLLQKREEAQIAVASTAPKSKIIDYAYNETEDPVSPKRSLVYLASVILGLLLPFTVIYSSDLLDNKVQNMHSLEKITKSVPVLGEIPKLAKNEEKVVVKDDRSILAEALRIMRTNLDYLIKAKKGRGKHNIIFVTSSVPGEGKTFVSTNLSMILSGTNKKVLLLGADIRNPKLYTFFMGSQVDKLTKRSKNKDAGLTEYLYNEDLQSKDIINPMLVHHNTFDVIYSGRIPPNPAELLMSDRLKQLLDEMSETYDYVIVDTAPMMVVSDTLLISEFADLIVYVTRAGVTEKKAVQYPIKLKEEGKINGLSFVVNDVKASNLGYAGKYGYGYAKEQKKWWRF</sequence>
<evidence type="ECO:0000256" key="1">
    <source>
        <dbReference type="ARBA" id="ARBA00004429"/>
    </source>
</evidence>
<evidence type="ECO:0000256" key="12">
    <source>
        <dbReference type="ARBA" id="ARBA00022989"/>
    </source>
</evidence>
<evidence type="ECO:0000313" key="20">
    <source>
        <dbReference type="EMBL" id="NAS12380.1"/>
    </source>
</evidence>
<comment type="similarity">
    <text evidence="3">Belongs to the etk/wzc family.</text>
</comment>
<proteinExistence type="inferred from homology"/>
<feature type="domain" description="Tyrosine-protein kinase G-rich" evidence="19">
    <location>
        <begin position="431"/>
        <end position="500"/>
    </location>
</feature>
<keyword evidence="12 16" id="KW-1133">Transmembrane helix</keyword>
<dbReference type="Pfam" id="PF02706">
    <property type="entry name" value="Wzz"/>
    <property type="match status" value="1"/>
</dbReference>
<dbReference type="InterPro" id="IPR025669">
    <property type="entry name" value="AAA_dom"/>
</dbReference>